<dbReference type="EMBL" id="CAJOBC010006738">
    <property type="protein sequence ID" value="CAF3909480.1"/>
    <property type="molecule type" value="Genomic_DNA"/>
</dbReference>
<name>A0A814SBP3_9BILA</name>
<comment type="cofactor">
    <cofactor evidence="1">
        <name>Mg(2+)</name>
        <dbReference type="ChEBI" id="CHEBI:18420"/>
    </cofactor>
</comment>
<comment type="similarity">
    <text evidence="2">Belongs to the mab-21 family.</text>
</comment>
<keyword evidence="4" id="KW-0548">Nucleotidyltransferase</keyword>
<evidence type="ECO:0000259" key="10">
    <source>
        <dbReference type="Pfam" id="PF20266"/>
    </source>
</evidence>
<keyword evidence="8" id="KW-0460">Magnesium</keyword>
<dbReference type="OrthoDB" id="5948335at2759"/>
<organism evidence="11 13">
    <name type="scientific">Didymodactylos carnosus</name>
    <dbReference type="NCBI Taxonomy" id="1234261"/>
    <lineage>
        <taxon>Eukaryota</taxon>
        <taxon>Metazoa</taxon>
        <taxon>Spiralia</taxon>
        <taxon>Gnathifera</taxon>
        <taxon>Rotifera</taxon>
        <taxon>Eurotatoria</taxon>
        <taxon>Bdelloidea</taxon>
        <taxon>Philodinida</taxon>
        <taxon>Philodinidae</taxon>
        <taxon>Didymodactylos</taxon>
    </lineage>
</organism>
<reference evidence="11" key="1">
    <citation type="submission" date="2021-02" db="EMBL/GenBank/DDBJ databases">
        <authorList>
            <person name="Nowell W R."/>
        </authorList>
    </citation>
    <scope>NUCLEOTIDE SEQUENCE</scope>
</reference>
<comment type="caution">
    <text evidence="11">The sequence shown here is derived from an EMBL/GenBank/DDBJ whole genome shotgun (WGS) entry which is preliminary data.</text>
</comment>
<dbReference type="Proteomes" id="UP000681722">
    <property type="component" value="Unassembled WGS sequence"/>
</dbReference>
<evidence type="ECO:0000259" key="9">
    <source>
        <dbReference type="Pfam" id="PF03281"/>
    </source>
</evidence>
<evidence type="ECO:0000256" key="1">
    <source>
        <dbReference type="ARBA" id="ARBA00001946"/>
    </source>
</evidence>
<evidence type="ECO:0000256" key="8">
    <source>
        <dbReference type="ARBA" id="ARBA00022842"/>
    </source>
</evidence>
<keyword evidence="5" id="KW-0479">Metal-binding</keyword>
<dbReference type="PANTHER" id="PTHR10656:SF42">
    <property type="entry name" value="CYCLIC GMP-AMP SYNTHASE-LIKE PROTEIN-RELATED"/>
    <property type="match status" value="1"/>
</dbReference>
<dbReference type="InterPro" id="IPR046906">
    <property type="entry name" value="Mab-21_HhH/H2TH-like"/>
</dbReference>
<dbReference type="AlphaFoldDB" id="A0A814SBP3"/>
<dbReference type="InterPro" id="IPR046903">
    <property type="entry name" value="Mab-21-like_nuc_Trfase"/>
</dbReference>
<feature type="domain" description="Mab-21-like nucleotidyltransferase" evidence="9">
    <location>
        <begin position="122"/>
        <end position="300"/>
    </location>
</feature>
<gene>
    <name evidence="11" type="ORF">GPM918_LOCUS20926</name>
    <name evidence="12" type="ORF">SRO942_LOCUS20923</name>
</gene>
<dbReference type="Pfam" id="PF03281">
    <property type="entry name" value="Mab-21"/>
    <property type="match status" value="1"/>
</dbReference>
<evidence type="ECO:0000256" key="2">
    <source>
        <dbReference type="ARBA" id="ARBA00008307"/>
    </source>
</evidence>
<dbReference type="SMART" id="SM01265">
    <property type="entry name" value="Mab-21"/>
    <property type="match status" value="1"/>
</dbReference>
<evidence type="ECO:0000313" key="11">
    <source>
        <dbReference type="EMBL" id="CAF1145890.1"/>
    </source>
</evidence>
<keyword evidence="3" id="KW-0808">Transferase</keyword>
<dbReference type="Proteomes" id="UP000663829">
    <property type="component" value="Unassembled WGS sequence"/>
</dbReference>
<dbReference type="Pfam" id="PF20266">
    <property type="entry name" value="Mab-21_C"/>
    <property type="match status" value="1"/>
</dbReference>
<keyword evidence="6" id="KW-0547">Nucleotide-binding</keyword>
<evidence type="ECO:0000313" key="12">
    <source>
        <dbReference type="EMBL" id="CAF3909480.1"/>
    </source>
</evidence>
<evidence type="ECO:0000256" key="5">
    <source>
        <dbReference type="ARBA" id="ARBA00022723"/>
    </source>
</evidence>
<dbReference type="InterPro" id="IPR024810">
    <property type="entry name" value="MAB21L/cGLR"/>
</dbReference>
<accession>A0A814SBP3</accession>
<keyword evidence="13" id="KW-1185">Reference proteome</keyword>
<dbReference type="GO" id="GO:0046872">
    <property type="term" value="F:metal ion binding"/>
    <property type="evidence" value="ECO:0007669"/>
    <property type="project" value="UniProtKB-KW"/>
</dbReference>
<evidence type="ECO:0008006" key="14">
    <source>
        <dbReference type="Google" id="ProtNLM"/>
    </source>
</evidence>
<dbReference type="EMBL" id="CAJNOQ010006738">
    <property type="protein sequence ID" value="CAF1145890.1"/>
    <property type="molecule type" value="Genomic_DNA"/>
</dbReference>
<protein>
    <recommendedName>
        <fullName evidence="14">Mab-21-like nucleotidyltransferase domain-containing protein</fullName>
    </recommendedName>
</protein>
<evidence type="ECO:0000256" key="7">
    <source>
        <dbReference type="ARBA" id="ARBA00022840"/>
    </source>
</evidence>
<proteinExistence type="inferred from homology"/>
<keyword evidence="7" id="KW-0067">ATP-binding</keyword>
<dbReference type="Gene3D" id="3.30.460.90">
    <property type="match status" value="1"/>
</dbReference>
<evidence type="ECO:0000256" key="4">
    <source>
        <dbReference type="ARBA" id="ARBA00022695"/>
    </source>
</evidence>
<dbReference type="Gene3D" id="1.10.1410.40">
    <property type="match status" value="1"/>
</dbReference>
<feature type="domain" description="Mab-21-like HhH/H2TH-like" evidence="10">
    <location>
        <begin position="314"/>
        <end position="403"/>
    </location>
</feature>
<sequence>MMGDENLIKLMIKNNADCTLVTKDNETGYQIAIRNRQYPVISCLMPLNEIKCEPFLDLVSNAKTFRDYLKYLLKTDGMGLLKYTREEQLIKTEVEIYVKQLLFHVEQMDPLFKFKVIPSGSFYENTRVGFPTEFDFMIDLIYIGSLCEFFEVEEVDPPGFGRLRLKSSTAREELEQFIEPVTQCLSSGKVRKRFYHLLTSARSHVICKESMKLFHNLKMRWTSGDKRCGTAIHAEWCGSQYANLLIKIDIIPCITVQGWPTSANVACPAGTQYFHVIARSTASHLTYLWRISTTSTEVNFFQNLSIEKKCGYAILKIIRNAIPYQCSIYQGKMKVDYGIEDLLTSYTLKMEYLFELKKYPNDSDWMRGNFCYRIMSIFKRIYKHLQLNKIMSFYIRNYNVLDSEEFLLIRPHELKYVRSILTHLKHKQLENKAAKRLRSNSCSTPKVVQIPKKFLLKERAESFEL</sequence>
<evidence type="ECO:0000256" key="3">
    <source>
        <dbReference type="ARBA" id="ARBA00022679"/>
    </source>
</evidence>
<dbReference type="PANTHER" id="PTHR10656">
    <property type="entry name" value="CELL FATE DETERMINING PROTEIN MAB21-RELATED"/>
    <property type="match status" value="1"/>
</dbReference>
<evidence type="ECO:0000256" key="6">
    <source>
        <dbReference type="ARBA" id="ARBA00022741"/>
    </source>
</evidence>
<dbReference type="GO" id="GO:0016779">
    <property type="term" value="F:nucleotidyltransferase activity"/>
    <property type="evidence" value="ECO:0007669"/>
    <property type="project" value="UniProtKB-KW"/>
</dbReference>
<evidence type="ECO:0000313" key="13">
    <source>
        <dbReference type="Proteomes" id="UP000663829"/>
    </source>
</evidence>
<dbReference type="GO" id="GO:0005524">
    <property type="term" value="F:ATP binding"/>
    <property type="evidence" value="ECO:0007669"/>
    <property type="project" value="UniProtKB-KW"/>
</dbReference>